<dbReference type="PANTHER" id="PTHR13072">
    <property type="entry name" value="DYNACTIN 6"/>
    <property type="match status" value="1"/>
</dbReference>
<dbReference type="Gene3D" id="2.160.10.10">
    <property type="entry name" value="Hexapeptide repeat proteins"/>
    <property type="match status" value="1"/>
</dbReference>
<reference evidence="7 8" key="1">
    <citation type="journal article" date="2020" name="Elife">
        <title>Loss of centromere function drives karyotype evolution in closely related Malassezia species.</title>
        <authorList>
            <person name="Sankaranarayanan S.R."/>
            <person name="Ianiri G."/>
            <person name="Coelho M.A."/>
            <person name="Reza M.H."/>
            <person name="Thimmappa B.C."/>
            <person name="Ganguly P."/>
            <person name="Vadnala R.N."/>
            <person name="Sun S."/>
            <person name="Siddharthan R."/>
            <person name="Tellgren-Roth C."/>
            <person name="Dawson T.L."/>
            <person name="Heitman J."/>
            <person name="Sanyal K."/>
        </authorList>
    </citation>
    <scope>NUCLEOTIDE SEQUENCE [LARGE SCALE GENOMIC DNA]</scope>
    <source>
        <strain evidence="7">CBS14141</strain>
    </source>
</reference>
<keyword evidence="8" id="KW-1185">Reference proteome</keyword>
<evidence type="ECO:0000313" key="7">
    <source>
        <dbReference type="EMBL" id="WFD48055.1"/>
    </source>
</evidence>
<sequence>MERLTVHARATVVADADLRGDITIGSGTVVHPRCKIDATLAPIRLGDNCLVEEGAELVSGAAGMAIGDGNLFRAGCRVSAREVGNCNVFEPRCVVDGGVCVASFCTVGARCQVRGDAALPERTVVWGAHAARRTWSGEGVAQRLALHAKQLQYLRDTLPHAHKLRVIR</sequence>
<evidence type="ECO:0000256" key="2">
    <source>
        <dbReference type="ARBA" id="ARBA00007719"/>
    </source>
</evidence>
<accession>A0ABY8ER48</accession>
<dbReference type="CDD" id="cd04646">
    <property type="entry name" value="LbH_Dynactin_6"/>
    <property type="match status" value="1"/>
</dbReference>
<evidence type="ECO:0000256" key="3">
    <source>
        <dbReference type="ARBA" id="ARBA00016573"/>
    </source>
</evidence>
<comment type="subcellular location">
    <subcellularLocation>
        <location evidence="1">Cytoplasm</location>
        <location evidence="1">Cytoskeleton</location>
    </subcellularLocation>
</comment>
<evidence type="ECO:0000313" key="8">
    <source>
        <dbReference type="Proteomes" id="UP000818624"/>
    </source>
</evidence>
<protein>
    <recommendedName>
        <fullName evidence="3">Dynactin subunit 6</fullName>
    </recommendedName>
</protein>
<comment type="similarity">
    <text evidence="2">Belongs to the dynactin subunits 5/6 family. Dynactin subunit 6 subfamily.</text>
</comment>
<evidence type="ECO:0000256" key="6">
    <source>
        <dbReference type="ARBA" id="ARBA00034687"/>
    </source>
</evidence>
<keyword evidence="5" id="KW-0206">Cytoskeleton</keyword>
<keyword evidence="4" id="KW-0963">Cytoplasm</keyword>
<dbReference type="PANTHER" id="PTHR13072:SF0">
    <property type="entry name" value="DYNACTIN SUBUNIT 6"/>
    <property type="match status" value="1"/>
</dbReference>
<dbReference type="InterPro" id="IPR011004">
    <property type="entry name" value="Trimer_LpxA-like_sf"/>
</dbReference>
<dbReference type="SUPFAM" id="SSF51161">
    <property type="entry name" value="Trimeric LpxA-like enzymes"/>
    <property type="match status" value="1"/>
</dbReference>
<comment type="function">
    <text evidence="6">Part of the dynactin complex that activates the molecular motor dynein for ultra-processive transport along microtubules.</text>
</comment>
<name>A0ABY8ER48_MALFU</name>
<evidence type="ECO:0000256" key="1">
    <source>
        <dbReference type="ARBA" id="ARBA00004245"/>
    </source>
</evidence>
<gene>
    <name evidence="7" type="ORF">GLX27_002722</name>
</gene>
<organism evidence="7 8">
    <name type="scientific">Malassezia furfur</name>
    <name type="common">Pityriasis versicolor infection agent</name>
    <name type="synonym">Pityrosporum furfur</name>
    <dbReference type="NCBI Taxonomy" id="55194"/>
    <lineage>
        <taxon>Eukaryota</taxon>
        <taxon>Fungi</taxon>
        <taxon>Dikarya</taxon>
        <taxon>Basidiomycota</taxon>
        <taxon>Ustilaginomycotina</taxon>
        <taxon>Malasseziomycetes</taxon>
        <taxon>Malasseziales</taxon>
        <taxon>Malasseziaceae</taxon>
        <taxon>Malassezia</taxon>
    </lineage>
</organism>
<dbReference type="EMBL" id="CP046236">
    <property type="protein sequence ID" value="WFD48055.1"/>
    <property type="molecule type" value="Genomic_DNA"/>
</dbReference>
<dbReference type="Proteomes" id="UP000818624">
    <property type="component" value="Chromosome 3"/>
</dbReference>
<evidence type="ECO:0000256" key="4">
    <source>
        <dbReference type="ARBA" id="ARBA00022490"/>
    </source>
</evidence>
<proteinExistence type="inferred from homology"/>
<evidence type="ECO:0000256" key="5">
    <source>
        <dbReference type="ARBA" id="ARBA00023212"/>
    </source>
</evidence>
<dbReference type="InterPro" id="IPR027777">
    <property type="entry name" value="DCTN6"/>
</dbReference>